<protein>
    <submittedName>
        <fullName evidence="1">Uncharacterized protein</fullName>
    </submittedName>
</protein>
<evidence type="ECO:0000313" key="2">
    <source>
        <dbReference type="Proteomes" id="UP001642487"/>
    </source>
</evidence>
<reference evidence="1 2" key="1">
    <citation type="submission" date="2024-03" db="EMBL/GenBank/DDBJ databases">
        <authorList>
            <person name="Gkanogiannis A."/>
            <person name="Becerra Lopez-Lavalle L."/>
        </authorList>
    </citation>
    <scope>NUCLEOTIDE SEQUENCE [LARGE SCALE GENOMIC DNA]</scope>
</reference>
<accession>A0ABP0YWG4</accession>
<organism evidence="1 2">
    <name type="scientific">Citrullus colocynthis</name>
    <name type="common">colocynth</name>
    <dbReference type="NCBI Taxonomy" id="252529"/>
    <lineage>
        <taxon>Eukaryota</taxon>
        <taxon>Viridiplantae</taxon>
        <taxon>Streptophyta</taxon>
        <taxon>Embryophyta</taxon>
        <taxon>Tracheophyta</taxon>
        <taxon>Spermatophyta</taxon>
        <taxon>Magnoliopsida</taxon>
        <taxon>eudicotyledons</taxon>
        <taxon>Gunneridae</taxon>
        <taxon>Pentapetalae</taxon>
        <taxon>rosids</taxon>
        <taxon>fabids</taxon>
        <taxon>Cucurbitales</taxon>
        <taxon>Cucurbitaceae</taxon>
        <taxon>Benincaseae</taxon>
        <taxon>Citrullus</taxon>
    </lineage>
</organism>
<gene>
    <name evidence="1" type="ORF">CITCOLO1_LOCUS16499</name>
</gene>
<sequence>MSYSCLMQDSRNYIFELQDGLLFEIARSIEDSSRFHLSYPVPNGQRVGFGSSRFYLVGLERCRHTWKTLLSFAIVTCRRARFHLVGSGSASFPSMRISYPDKHEEAPNNVAKILGDASRTTKDFSSSVKP</sequence>
<dbReference type="EMBL" id="OZ021740">
    <property type="protein sequence ID" value="CAK9324267.1"/>
    <property type="molecule type" value="Genomic_DNA"/>
</dbReference>
<name>A0ABP0YWG4_9ROSI</name>
<proteinExistence type="predicted"/>
<evidence type="ECO:0000313" key="1">
    <source>
        <dbReference type="EMBL" id="CAK9324267.1"/>
    </source>
</evidence>
<dbReference type="Proteomes" id="UP001642487">
    <property type="component" value="Chromosome 6"/>
</dbReference>
<keyword evidence="2" id="KW-1185">Reference proteome</keyword>